<dbReference type="Pfam" id="PF12900">
    <property type="entry name" value="Pyridox_ox_2"/>
    <property type="match status" value="1"/>
</dbReference>
<feature type="region of interest" description="Disordered" evidence="1">
    <location>
        <begin position="192"/>
        <end position="212"/>
    </location>
</feature>
<gene>
    <name evidence="2" type="ORF">GCM10010124_20160</name>
</gene>
<name>A0A8J3BJU5_9ACTN</name>
<dbReference type="PANTHER" id="PTHR34071">
    <property type="entry name" value="5-NITROIMIDAZOLE ANTIBIOTICS RESISTANCE PROTEIN, NIMA-FAMILY-RELATED PROTEIN-RELATED"/>
    <property type="match status" value="1"/>
</dbReference>
<dbReference type="RefSeq" id="WP_189113989.1">
    <property type="nucleotide sequence ID" value="NZ_BMQC01000006.1"/>
</dbReference>
<evidence type="ECO:0000313" key="3">
    <source>
        <dbReference type="Proteomes" id="UP000662200"/>
    </source>
</evidence>
<sequence>MTYPVTAATTPHRLRDRVGYDRAAVHAVLDEAWYCHLAFVADGAPAQLPTMHVRLGETVYLHGSTGSGPMLAARAAGGLRVCLAVTLLDGLVYARSQFHHSANFRCVVAHGTAAPVTEAAERDRAFAALVDKLGPGRAADSRGVSPREHAQTALLRLELTEVSLKSRAGAPADDPEDLDLPHWAGVVPLRLTPGTPVPDAGTAAPAPAYLPS</sequence>
<dbReference type="InterPro" id="IPR024747">
    <property type="entry name" value="Pyridox_Oxase-rel"/>
</dbReference>
<reference evidence="2" key="2">
    <citation type="submission" date="2020-09" db="EMBL/GenBank/DDBJ databases">
        <authorList>
            <person name="Sun Q."/>
            <person name="Ohkuma M."/>
        </authorList>
    </citation>
    <scope>NUCLEOTIDE SEQUENCE</scope>
    <source>
        <strain evidence="2">JCM 3091</strain>
    </source>
</reference>
<evidence type="ECO:0008006" key="4">
    <source>
        <dbReference type="Google" id="ProtNLM"/>
    </source>
</evidence>
<dbReference type="InterPro" id="IPR012349">
    <property type="entry name" value="Split_barrel_FMN-bd"/>
</dbReference>
<dbReference type="Gene3D" id="2.30.110.10">
    <property type="entry name" value="Electron Transport, Fmn-binding Protein, Chain A"/>
    <property type="match status" value="1"/>
</dbReference>
<keyword evidence="3" id="KW-1185">Reference proteome</keyword>
<dbReference type="Proteomes" id="UP000662200">
    <property type="component" value="Unassembled WGS sequence"/>
</dbReference>
<dbReference type="SUPFAM" id="SSF50475">
    <property type="entry name" value="FMN-binding split barrel"/>
    <property type="match status" value="1"/>
</dbReference>
<dbReference type="AlphaFoldDB" id="A0A8J3BJU5"/>
<evidence type="ECO:0000313" key="2">
    <source>
        <dbReference type="EMBL" id="GGK27538.1"/>
    </source>
</evidence>
<reference evidence="2" key="1">
    <citation type="journal article" date="2014" name="Int. J. Syst. Evol. Microbiol.">
        <title>Complete genome sequence of Corynebacterium casei LMG S-19264T (=DSM 44701T), isolated from a smear-ripened cheese.</title>
        <authorList>
            <consortium name="US DOE Joint Genome Institute (JGI-PGF)"/>
            <person name="Walter F."/>
            <person name="Albersmeier A."/>
            <person name="Kalinowski J."/>
            <person name="Ruckert C."/>
        </authorList>
    </citation>
    <scope>NUCLEOTIDE SEQUENCE</scope>
    <source>
        <strain evidence="2">JCM 3091</strain>
    </source>
</reference>
<dbReference type="EMBL" id="BMQC01000006">
    <property type="protein sequence ID" value="GGK27538.1"/>
    <property type="molecule type" value="Genomic_DNA"/>
</dbReference>
<protein>
    <recommendedName>
        <fullName evidence="4">Pyridoxamine 5'-phosphate oxidase family protein</fullName>
    </recommendedName>
</protein>
<proteinExistence type="predicted"/>
<dbReference type="PANTHER" id="PTHR34071:SF2">
    <property type="entry name" value="FLAVIN-NUCLEOTIDE-BINDING PROTEIN"/>
    <property type="match status" value="1"/>
</dbReference>
<organism evidence="2 3">
    <name type="scientific">Pilimelia terevasa</name>
    <dbReference type="NCBI Taxonomy" id="53372"/>
    <lineage>
        <taxon>Bacteria</taxon>
        <taxon>Bacillati</taxon>
        <taxon>Actinomycetota</taxon>
        <taxon>Actinomycetes</taxon>
        <taxon>Micromonosporales</taxon>
        <taxon>Micromonosporaceae</taxon>
        <taxon>Pilimelia</taxon>
    </lineage>
</organism>
<evidence type="ECO:0000256" key="1">
    <source>
        <dbReference type="SAM" id="MobiDB-lite"/>
    </source>
</evidence>
<accession>A0A8J3BJU5</accession>
<comment type="caution">
    <text evidence="2">The sequence shown here is derived from an EMBL/GenBank/DDBJ whole genome shotgun (WGS) entry which is preliminary data.</text>
</comment>